<accession>A0A8S1RL20</accession>
<gene>
    <name evidence="2" type="ORF">PSON_ATCC_30995.1.T1990034</name>
</gene>
<proteinExistence type="predicted"/>
<organism evidence="2 3">
    <name type="scientific">Paramecium sonneborni</name>
    <dbReference type="NCBI Taxonomy" id="65129"/>
    <lineage>
        <taxon>Eukaryota</taxon>
        <taxon>Sar</taxon>
        <taxon>Alveolata</taxon>
        <taxon>Ciliophora</taxon>
        <taxon>Intramacronucleata</taxon>
        <taxon>Oligohymenophorea</taxon>
        <taxon>Peniculida</taxon>
        <taxon>Parameciidae</taxon>
        <taxon>Paramecium</taxon>
    </lineage>
</organism>
<comment type="caution">
    <text evidence="2">The sequence shown here is derived from an EMBL/GenBank/DDBJ whole genome shotgun (WGS) entry which is preliminary data.</text>
</comment>
<feature type="region of interest" description="Disordered" evidence="1">
    <location>
        <begin position="26"/>
        <end position="53"/>
    </location>
</feature>
<keyword evidence="3" id="KW-1185">Reference proteome</keyword>
<reference evidence="2" key="1">
    <citation type="submission" date="2021-01" db="EMBL/GenBank/DDBJ databases">
        <authorList>
            <consortium name="Genoscope - CEA"/>
            <person name="William W."/>
        </authorList>
    </citation>
    <scope>NUCLEOTIDE SEQUENCE</scope>
</reference>
<dbReference type="AlphaFoldDB" id="A0A8S1RL20"/>
<protein>
    <submittedName>
        <fullName evidence="2">Uncharacterized protein</fullName>
    </submittedName>
</protein>
<evidence type="ECO:0000256" key="1">
    <source>
        <dbReference type="SAM" id="MobiDB-lite"/>
    </source>
</evidence>
<evidence type="ECO:0000313" key="2">
    <source>
        <dbReference type="EMBL" id="CAD8128888.1"/>
    </source>
</evidence>
<name>A0A8S1RL20_9CILI</name>
<sequence length="338" mass="40145">MSQQNNIIFLGKFEYRCLAGNHFEQTNLDSSDESNDDSEVKSYVENNNMGGQEENQFSQMSDYSLKEDRYYVGQVKLSPNQQYIAFGVKKSESSSKKYFHLIFNIQTQTILYQEEQYYENFIFTSDSKYIIYCQAYKIYLTKLETIQNKELIEGNFAELLTEDSKNNIYFRKNNYLYLYSIERKVTSSFIINESLEGQCIRQAYKLHSDLIYLVSQDSNYIINYPSNKILQKQRNQKGYCDNVIFKNLFLIEWDLEIDKAYLSYLKKQKLIRKFKNSQEGSSAIFKNQNSIYKYFFFLDSENSNIDQSSYEQIYQLMPLSHLNLAQENISNLSMREFS</sequence>
<dbReference type="Proteomes" id="UP000692954">
    <property type="component" value="Unassembled WGS sequence"/>
</dbReference>
<evidence type="ECO:0000313" key="3">
    <source>
        <dbReference type="Proteomes" id="UP000692954"/>
    </source>
</evidence>
<dbReference type="EMBL" id="CAJJDN010000199">
    <property type="protein sequence ID" value="CAD8128888.1"/>
    <property type="molecule type" value="Genomic_DNA"/>
</dbReference>